<feature type="compositionally biased region" description="Polar residues" evidence="1">
    <location>
        <begin position="228"/>
        <end position="239"/>
    </location>
</feature>
<dbReference type="RefSeq" id="XP_025061666.1">
    <property type="nucleotide sequence ID" value="XM_025205881.1"/>
</dbReference>
<organism evidence="5">
    <name type="scientific">Alligator sinensis</name>
    <name type="common">Chinese alligator</name>
    <dbReference type="NCBI Taxonomy" id="38654"/>
    <lineage>
        <taxon>Eukaryota</taxon>
        <taxon>Metazoa</taxon>
        <taxon>Chordata</taxon>
        <taxon>Craniata</taxon>
        <taxon>Vertebrata</taxon>
        <taxon>Euteleostomi</taxon>
        <taxon>Archelosauria</taxon>
        <taxon>Archosauria</taxon>
        <taxon>Crocodylia</taxon>
        <taxon>Alligatoridae</taxon>
        <taxon>Alligatorinae</taxon>
        <taxon>Alligator</taxon>
    </lineage>
</organism>
<evidence type="ECO:0000313" key="7">
    <source>
        <dbReference type="RefSeq" id="XP_025061666.1"/>
    </source>
</evidence>
<feature type="compositionally biased region" description="Basic and acidic residues" evidence="1">
    <location>
        <begin position="22"/>
        <end position="52"/>
    </location>
</feature>
<evidence type="ECO:0000259" key="2">
    <source>
        <dbReference type="Pfam" id="PF25234"/>
    </source>
</evidence>
<name>A0A1U7RKM2_ALLSI</name>
<gene>
    <name evidence="4 5 6 7" type="primary">LOC102388265</name>
</gene>
<dbReference type="RefSeq" id="XP_025061665.1">
    <property type="nucleotide sequence ID" value="XM_025205880.1"/>
</dbReference>
<evidence type="ECO:0000313" key="6">
    <source>
        <dbReference type="RefSeq" id="XP_025061665.1"/>
    </source>
</evidence>
<evidence type="ECO:0000313" key="3">
    <source>
        <dbReference type="Proteomes" id="UP000189705"/>
    </source>
</evidence>
<feature type="region of interest" description="Disordered" evidence="1">
    <location>
        <begin position="1"/>
        <end position="52"/>
    </location>
</feature>
<dbReference type="InterPro" id="IPR057603">
    <property type="entry name" value="Periphilin-1_C"/>
</dbReference>
<evidence type="ECO:0000256" key="1">
    <source>
        <dbReference type="SAM" id="MobiDB-lite"/>
    </source>
</evidence>
<evidence type="ECO:0000313" key="4">
    <source>
        <dbReference type="RefSeq" id="XP_006025112.1"/>
    </source>
</evidence>
<proteinExistence type="predicted"/>
<dbReference type="GeneID" id="102388265"/>
<dbReference type="Proteomes" id="UP000189705">
    <property type="component" value="Unplaced"/>
</dbReference>
<feature type="compositionally biased region" description="Basic residues" evidence="1">
    <location>
        <begin position="10"/>
        <end position="21"/>
    </location>
</feature>
<dbReference type="RefSeq" id="XP_006025113.1">
    <property type="nucleotide sequence ID" value="XM_006025051.3"/>
</dbReference>
<protein>
    <submittedName>
        <fullName evidence="4 5">Uncharacterized protein LOC102388265 isoform X1</fullName>
    </submittedName>
</protein>
<evidence type="ECO:0000313" key="5">
    <source>
        <dbReference type="RefSeq" id="XP_006025113.1"/>
    </source>
</evidence>
<feature type="region of interest" description="Disordered" evidence="1">
    <location>
        <begin position="166"/>
        <end position="209"/>
    </location>
</feature>
<keyword evidence="3" id="KW-1185">Reference proteome</keyword>
<dbReference type="CDD" id="cd22896">
    <property type="entry name" value="periphilin-like"/>
    <property type="match status" value="1"/>
</dbReference>
<accession>A0A1U7RKM2</accession>
<dbReference type="eggNOG" id="ENOG502T1IT">
    <property type="taxonomic scope" value="Eukaryota"/>
</dbReference>
<feature type="region of interest" description="Disordered" evidence="1">
    <location>
        <begin position="224"/>
        <end position="256"/>
    </location>
</feature>
<feature type="domain" description="Periphilin-1 C-terminal" evidence="2">
    <location>
        <begin position="419"/>
        <end position="492"/>
    </location>
</feature>
<dbReference type="RefSeq" id="XP_006025112.1">
    <property type="nucleotide sequence ID" value="XM_006025050.3"/>
</dbReference>
<reference evidence="5" key="1">
    <citation type="submission" date="2022-04" db="UniProtKB">
        <authorList>
            <consortium name="RefSeq"/>
        </authorList>
    </citation>
    <scope>IDENTIFICATION</scope>
</reference>
<dbReference type="KEGG" id="asn:102388265"/>
<dbReference type="AlphaFoldDB" id="A0A1U7RKM2"/>
<sequence>MRKSSPNQRFPRRGHPRRSGPPRREPHPRDFRPFPHTPDFPRGDERHGWAPRDHLEPARWDYEHGEHADEWCSPCPQDFECSPCPPNDEDWGWESYDDWQPHMWDYQHRRHEDEWHSNMPPDEHCPEPFMCNVSPHPMEEYCHMDAPLGDQEAACFPPSYRGRGWKPRRGWGRDRGQGRGRGRGSRGKFSSQYHGFPPRKEKFKSSRLSDSYSTKNLKVIQLEPIQEASKQPSQASSTTEADHPSSEATEPLDPIRPEKTELVQLGASLEAADCHSQAWSSLATEPVPMEDPHFPQGEEIKLVQLDATCQAMENSSQPAFDVLPEPSTPPGTTEDLCPVKPEGMDMCLPLQLEASHLAMDHAIQATSALATEPPALPDTTEDLHLLRMEESEMDQLGTGLEAANYQHQGSVAVFTPPLSTEDRRSAAILARKEEIELSYQQFSLTIAVVATMLLQKEPSMEAAMGSALRANLQQVRGRYLQELENFIDSYDSAATSS</sequence>
<dbReference type="Pfam" id="PF25234">
    <property type="entry name" value="Periphilin_C"/>
    <property type="match status" value="1"/>
</dbReference>